<protein>
    <recommendedName>
        <fullName evidence="6">Ribosomal protein L15</fullName>
    </recommendedName>
</protein>
<dbReference type="GO" id="GO:0003723">
    <property type="term" value="F:RNA binding"/>
    <property type="evidence" value="ECO:0007669"/>
    <property type="project" value="TreeGrafter"/>
</dbReference>
<feature type="region of interest" description="Disordered" evidence="7">
    <location>
        <begin position="779"/>
        <end position="811"/>
    </location>
</feature>
<dbReference type="InterPro" id="IPR000439">
    <property type="entry name" value="Ribosomal_eL15"/>
</dbReference>
<evidence type="ECO:0000256" key="3">
    <source>
        <dbReference type="ARBA" id="ARBA00022980"/>
    </source>
</evidence>
<feature type="compositionally biased region" description="Polar residues" evidence="7">
    <location>
        <begin position="1045"/>
        <end position="1081"/>
    </location>
</feature>
<dbReference type="Pfam" id="PF00827">
    <property type="entry name" value="Ribosomal_L15e"/>
    <property type="match status" value="1"/>
</dbReference>
<dbReference type="PROSITE" id="PS50237">
    <property type="entry name" value="HECT"/>
    <property type="match status" value="1"/>
</dbReference>
<dbReference type="InterPro" id="IPR035983">
    <property type="entry name" value="Hect_E3_ubiquitin_ligase"/>
</dbReference>
<dbReference type="Gene3D" id="3.90.1750.10">
    <property type="entry name" value="Hect, E3 ligase catalytic domains"/>
    <property type="match status" value="1"/>
</dbReference>
<dbReference type="CDD" id="cd00078">
    <property type="entry name" value="HECTc"/>
    <property type="match status" value="1"/>
</dbReference>
<dbReference type="GO" id="GO:0002181">
    <property type="term" value="P:cytoplasmic translation"/>
    <property type="evidence" value="ECO:0007669"/>
    <property type="project" value="TreeGrafter"/>
</dbReference>
<dbReference type="SMART" id="SM01384">
    <property type="entry name" value="Ribosomal_L15e"/>
    <property type="match status" value="1"/>
</dbReference>
<evidence type="ECO:0000256" key="5">
    <source>
        <dbReference type="PROSITE-ProRule" id="PRU00104"/>
    </source>
</evidence>
<dbReference type="SUPFAM" id="SSF56204">
    <property type="entry name" value="Hect, E3 ligase catalytic domain"/>
    <property type="match status" value="1"/>
</dbReference>
<comment type="similarity">
    <text evidence="1 6">Belongs to the eukaryotic ribosomal protein eL15 family.</text>
</comment>
<feature type="region of interest" description="Disordered" evidence="7">
    <location>
        <begin position="681"/>
        <end position="760"/>
    </location>
</feature>
<dbReference type="GO" id="GO:0004842">
    <property type="term" value="F:ubiquitin-protein transferase activity"/>
    <property type="evidence" value="ECO:0007669"/>
    <property type="project" value="InterPro"/>
</dbReference>
<dbReference type="Proteomes" id="UP000258309">
    <property type="component" value="Unassembled WGS sequence"/>
</dbReference>
<feature type="region of interest" description="Disordered" evidence="7">
    <location>
        <begin position="850"/>
        <end position="871"/>
    </location>
</feature>
<keyword evidence="10" id="KW-1185">Reference proteome</keyword>
<dbReference type="GO" id="GO:0022625">
    <property type="term" value="C:cytosolic large ribosomal subunit"/>
    <property type="evidence" value="ECO:0007669"/>
    <property type="project" value="TreeGrafter"/>
</dbReference>
<dbReference type="Gene3D" id="3.30.2410.10">
    <property type="entry name" value="Hect, E3 ligase catalytic domain"/>
    <property type="match status" value="1"/>
</dbReference>
<feature type="domain" description="HECT" evidence="8">
    <location>
        <begin position="1327"/>
        <end position="1674"/>
    </location>
</feature>
<dbReference type="Pfam" id="PF00632">
    <property type="entry name" value="HECT"/>
    <property type="match status" value="1"/>
</dbReference>
<dbReference type="Gene3D" id="3.30.2160.10">
    <property type="entry name" value="Hect, E3 ligase catalytic domain"/>
    <property type="match status" value="1"/>
</dbReference>
<feature type="active site" description="Glycyl thioester intermediate" evidence="5">
    <location>
        <position position="1642"/>
    </location>
</feature>
<dbReference type="OMA" id="AENSSWW"/>
<feature type="region of interest" description="Disordered" evidence="7">
    <location>
        <begin position="411"/>
        <end position="438"/>
    </location>
</feature>
<dbReference type="SMART" id="SM00119">
    <property type="entry name" value="HECTc"/>
    <property type="match status" value="1"/>
</dbReference>
<evidence type="ECO:0000256" key="4">
    <source>
        <dbReference type="ARBA" id="ARBA00023274"/>
    </source>
</evidence>
<feature type="non-terminal residue" evidence="9">
    <location>
        <position position="1674"/>
    </location>
</feature>
<dbReference type="SUPFAM" id="SSF54189">
    <property type="entry name" value="Ribosomal proteins S24e, L23 and L15e"/>
    <property type="match status" value="1"/>
</dbReference>
<feature type="compositionally biased region" description="Basic and acidic residues" evidence="7">
    <location>
        <begin position="792"/>
        <end position="811"/>
    </location>
</feature>
<sequence>MDTERTDTEGMHQDQSHQTSCPKPRSKRVPGTKMTRYDEDAGQIESKSFLDLVAYESKKKRKAEREISEYHENFSKKIAMDQKILEEEIQNLTTQSLIMDRQFLNNFKGVYSLVSVSPATESHGGASFEATPLYERSQMATNRALELVTIFEKASNKTLSNDNRVLPDGTLWSEKDEKLERLLMAGKQVGEGNFQRILRDGPSPVTNDDDYALATELLYIPEGNGITWGRLAAKQRKACKKLVKTTRSSYMGALKYVEELQKKKQSDVLRFLLRVRCWELRQLNIIHRASRPSRPDKARRLGYKAKQGYVIYRVRVRRGGRKKPVSKGATFGKPTNQGVNQLKYQRSLRSTAEERVGRRCANLRVLNSYWINQDSTYKYFEIILVDPQHKAIRRDPRINWIVKPVHKHRESRGLTATGKKSRGIGKGHGFNKTTAGRRKTWKRHNTLNLQRYRDVLILGHPTGGRYPPVRTGTVNSSYSLRLSTTTSSSPDRNRRRSRISETDILENAFGIPILPTPSQSTQGRPGLSRPSRAPGHSRSMSHPFPSLFSGRKKNNGEAVNLSLSESSDEENPSLADARREGPPNSGGEVRTGRCMTCESMVRWPKELKVFRCTICLTINDLQPVVLQARHGDGHRVPVMLRAAMHSGSGLSHRVPISTEKTRQIIDQCITAYLIERLKHEPDALSRSPSPSSFVTGGNHDTLKSRKEPESGSSVTYNATAVTAIPAKASSNPLYEGDSRSPRSITRDPQGHIPSGAYSTSFPGTSGVYGKDLKGKASVTNQAETSEAPYLRAKGDLGSKFPDNRTEEEPKRRYDSSKHIFRSLEDYIIASFGSFECINTSFAEIRPTMAPRAASEGSTPVPVPAMSERRPQNPLDVSELDAKMLLLGDFAENGSWWTGNSVKSRGSGRSRPDYRHHQRGSSYYSSLITPKSPCIDWLDLNEWYSLVVYPARSWRDKLSTLISSSSSLSGVPTPFGRDLNELEDSIIEAQSHVRKVLLRATESLLKRPGRLLVEPEHLRFLLILLENPLLHVHQIASTPKDHSRLQSRSQESSNETSTLNTHEGSKTSHITGTSNPGSSTQHSGIIKRILGLLSNAPNECHHRLIAWFARYSNSQFQRTTDLIGRFVTYRLTRQHGRKREASHDITAGLIPDMSGTFDGVSAALHTALFFAYNDDWQIKAAARVMALLFSANNSGIRKSEPRLPTLEMGHSAGLVARERARRHGQIIPTSDFYNTLLDFSDLVADFEGWESKRGKFAFCQYPFFLSIWAKIQIMEYDARRQMEVKAREAFFDSIMTHKNVNQYLVLKVRRECLVEDSLKGVSEVVGTGGEEIKKGLRIEFSGEEGIDAGGLRKEWFLLLVRDVFNPDHGMFVYDDDSHFCYFNPHSFETTDQYFLVGVVLGLAIYNSTILDVALPSFAFRKLLASGPAAAPGSMSHPKPSMTYSLEDLAEFRPALAAGLQQLLEFDGDVENTFCRDFVADIDRYGQVIQVPLCRGGEKKPVTSSNRREFVDLYVRYLLDTAVSRQFEPFKRGFFSVCGGNALSLFQPEEIELLIRGSDEPLDIASLRAVSVYENWGVPDAAATESVVQWFWQSFETTNARDQRKLLSFITGSDRIPAMGATNLRIKISCLGDDGPRFPIARTCFNTLSLWRYSSKQKLETMLWRAVYESEGFGLK</sequence>
<feature type="compositionally biased region" description="Low complexity" evidence="7">
    <location>
        <begin position="476"/>
        <end position="490"/>
    </location>
</feature>
<gene>
    <name evidence="9" type="ORF">B7463_g2135</name>
</gene>
<dbReference type="InterPro" id="IPR024794">
    <property type="entry name" value="Rbsml_eL15_core_dom_sf"/>
</dbReference>
<accession>A0A3E2HLF0</accession>
<dbReference type="Gene3D" id="3.40.1120.10">
    <property type="entry name" value="Ribosomal protein l15e"/>
    <property type="match status" value="1"/>
</dbReference>
<feature type="region of interest" description="Disordered" evidence="7">
    <location>
        <begin position="1039"/>
        <end position="1081"/>
    </location>
</feature>
<reference evidence="9 10" key="1">
    <citation type="submission" date="2018-05" db="EMBL/GenBank/DDBJ databases">
        <title>Draft genome sequence of Scytalidium lignicola DSM 105466, a ubiquitous saprotrophic fungus.</title>
        <authorList>
            <person name="Buettner E."/>
            <person name="Gebauer A.M."/>
            <person name="Hofrichter M."/>
            <person name="Liers C."/>
            <person name="Kellner H."/>
        </authorList>
    </citation>
    <scope>NUCLEOTIDE SEQUENCE [LARGE SCALE GENOMIC DNA]</scope>
    <source>
        <strain evidence="9 10">DSM 105466</strain>
    </source>
</reference>
<feature type="region of interest" description="Disordered" evidence="7">
    <location>
        <begin position="1"/>
        <end position="40"/>
    </location>
</feature>
<dbReference type="InterPro" id="IPR000569">
    <property type="entry name" value="HECT_dom"/>
</dbReference>
<dbReference type="PROSITE" id="PS01194">
    <property type="entry name" value="RIBOSOMAL_L15E"/>
    <property type="match status" value="1"/>
</dbReference>
<feature type="compositionally biased region" description="Polar residues" evidence="7">
    <location>
        <begin position="710"/>
        <end position="720"/>
    </location>
</feature>
<keyword evidence="3 6" id="KW-0689">Ribosomal protein</keyword>
<dbReference type="NCBIfam" id="NF003269">
    <property type="entry name" value="PRK04243.1"/>
    <property type="match status" value="1"/>
</dbReference>
<evidence type="ECO:0000259" key="8">
    <source>
        <dbReference type="PROSITE" id="PS50237"/>
    </source>
</evidence>
<dbReference type="OrthoDB" id="8068875at2759"/>
<feature type="compositionally biased region" description="Basic and acidic residues" evidence="7">
    <location>
        <begin position="700"/>
        <end position="709"/>
    </location>
</feature>
<comment type="caution">
    <text evidence="9">The sequence shown here is derived from an EMBL/GenBank/DDBJ whole genome shotgun (WGS) entry which is preliminary data.</text>
</comment>
<feature type="compositionally biased region" description="Basic and acidic residues" evidence="7">
    <location>
        <begin position="1"/>
        <end position="15"/>
    </location>
</feature>
<organism evidence="9 10">
    <name type="scientific">Scytalidium lignicola</name>
    <name type="common">Hyphomycete</name>
    <dbReference type="NCBI Taxonomy" id="5539"/>
    <lineage>
        <taxon>Eukaryota</taxon>
        <taxon>Fungi</taxon>
        <taxon>Dikarya</taxon>
        <taxon>Ascomycota</taxon>
        <taxon>Pezizomycotina</taxon>
        <taxon>Leotiomycetes</taxon>
        <taxon>Leotiomycetes incertae sedis</taxon>
        <taxon>Scytalidium</taxon>
    </lineage>
</organism>
<keyword evidence="4 6" id="KW-0687">Ribonucleoprotein</keyword>
<evidence type="ECO:0000256" key="2">
    <source>
        <dbReference type="ARBA" id="ARBA00022786"/>
    </source>
</evidence>
<dbReference type="PANTHER" id="PTHR11847:SF4">
    <property type="entry name" value="LARGE RIBOSOMAL SUBUNIT PROTEIN EL15"/>
    <property type="match status" value="1"/>
</dbReference>
<dbReference type="EMBL" id="NCSJ02000024">
    <property type="protein sequence ID" value="RFU34216.1"/>
    <property type="molecule type" value="Genomic_DNA"/>
</dbReference>
<feature type="compositionally biased region" description="Polar residues" evidence="7">
    <location>
        <begin position="686"/>
        <end position="695"/>
    </location>
</feature>
<evidence type="ECO:0000256" key="1">
    <source>
        <dbReference type="ARBA" id="ARBA00006857"/>
    </source>
</evidence>
<evidence type="ECO:0000256" key="7">
    <source>
        <dbReference type="SAM" id="MobiDB-lite"/>
    </source>
</evidence>
<name>A0A3E2HLF0_SCYLI</name>
<evidence type="ECO:0000256" key="6">
    <source>
        <dbReference type="RuleBase" id="RU000663"/>
    </source>
</evidence>
<feature type="region of interest" description="Disordered" evidence="7">
    <location>
        <begin position="462"/>
        <end position="591"/>
    </location>
</feature>
<evidence type="ECO:0000313" key="10">
    <source>
        <dbReference type="Proteomes" id="UP000258309"/>
    </source>
</evidence>
<dbReference type="PANTHER" id="PTHR11847">
    <property type="entry name" value="RIBOSOMAL PROTEIN L15"/>
    <property type="match status" value="1"/>
</dbReference>
<dbReference type="GO" id="GO:0003735">
    <property type="term" value="F:structural constituent of ribosome"/>
    <property type="evidence" value="ECO:0007669"/>
    <property type="project" value="InterPro"/>
</dbReference>
<keyword evidence="2 5" id="KW-0833">Ubl conjugation pathway</keyword>
<evidence type="ECO:0000313" key="9">
    <source>
        <dbReference type="EMBL" id="RFU34216.1"/>
    </source>
</evidence>
<dbReference type="InterPro" id="IPR012678">
    <property type="entry name" value="Ribosomal_uL23/eL15/eS24_sf"/>
</dbReference>
<feature type="non-terminal residue" evidence="9">
    <location>
        <position position="1"/>
    </location>
</feature>
<proteinExistence type="inferred from homology"/>
<dbReference type="InterPro" id="IPR020925">
    <property type="entry name" value="Ribosomal_eL15_CS"/>
</dbReference>
<dbReference type="STRING" id="5539.A0A3E2HLF0"/>
<dbReference type="FunFam" id="3.40.1120.10:FF:000001">
    <property type="entry name" value="Ribosomal protein L15"/>
    <property type="match status" value="1"/>
</dbReference>
<feature type="compositionally biased region" description="Basic and acidic residues" evidence="7">
    <location>
        <begin position="736"/>
        <end position="749"/>
    </location>
</feature>